<reference evidence="4 5" key="1">
    <citation type="submission" date="2021-07" db="EMBL/GenBank/DDBJ databases">
        <title>Paenibacillus radiodurans sp. nov., isolated from the southeastern edge of Tengger Desert.</title>
        <authorList>
            <person name="Zhang G."/>
        </authorList>
    </citation>
    <scope>NUCLEOTIDE SEQUENCE [LARGE SCALE GENOMIC DNA]</scope>
    <source>
        <strain evidence="4 5">CCM 7311</strain>
    </source>
</reference>
<dbReference type="SUPFAM" id="SSF53807">
    <property type="entry name" value="Helical backbone' metal receptor"/>
    <property type="match status" value="1"/>
</dbReference>
<keyword evidence="5" id="KW-1185">Reference proteome</keyword>
<name>A0ABS7CAA4_9BACL</name>
<sequence>MRKSIKLSFTIIAVLILALTAAACGQEDEADPASNLANTTNTTAAAAPVQDLSPTKEEIAADGQSTVFYTFQDDADKTVTLTAKPERIIVLAPEFLPVLYELGGKAVGRITVNASPVPEAAEDIQQLGTVGQVNVEQLVALKPDLVIGSTTFDAKLTDLMASNKIPLALLKMSSFESVKEKAELFGIITGNETKAGELIAKIEADMAGISSKIPADQHPTFTVLNVTPSSISLQRSNTTALEIGHLLGMTNIAEGMSASPNSATSAPYSMEALVAAQPDFIFMTIHGAQDKGMAKIQQDLEKNPAWASLTAVKEKRAMVIPADKFLTNPGFNYAESMKLMAQIVYPEIFG</sequence>
<dbReference type="PROSITE" id="PS51257">
    <property type="entry name" value="PROKAR_LIPOPROTEIN"/>
    <property type="match status" value="1"/>
</dbReference>
<gene>
    <name evidence="4" type="ORF">K0U00_27575</name>
</gene>
<feature type="chain" id="PRO_5047016551" evidence="2">
    <location>
        <begin position="26"/>
        <end position="350"/>
    </location>
</feature>
<feature type="domain" description="Fe/B12 periplasmic-binding" evidence="3">
    <location>
        <begin position="87"/>
        <end position="348"/>
    </location>
</feature>
<dbReference type="InterPro" id="IPR050902">
    <property type="entry name" value="ABC_Transporter_SBP"/>
</dbReference>
<organism evidence="4 5">
    <name type="scientific">Paenibacillus sepulcri</name>
    <dbReference type="NCBI Taxonomy" id="359917"/>
    <lineage>
        <taxon>Bacteria</taxon>
        <taxon>Bacillati</taxon>
        <taxon>Bacillota</taxon>
        <taxon>Bacilli</taxon>
        <taxon>Bacillales</taxon>
        <taxon>Paenibacillaceae</taxon>
        <taxon>Paenibacillus</taxon>
    </lineage>
</organism>
<feature type="signal peptide" evidence="2">
    <location>
        <begin position="1"/>
        <end position="25"/>
    </location>
</feature>
<dbReference type="RefSeq" id="WP_210045348.1">
    <property type="nucleotide sequence ID" value="NZ_JBHLVU010000010.1"/>
</dbReference>
<evidence type="ECO:0000256" key="2">
    <source>
        <dbReference type="SAM" id="SignalP"/>
    </source>
</evidence>
<dbReference type="PROSITE" id="PS50983">
    <property type="entry name" value="FE_B12_PBP"/>
    <property type="match status" value="1"/>
</dbReference>
<dbReference type="Pfam" id="PF01497">
    <property type="entry name" value="Peripla_BP_2"/>
    <property type="match status" value="1"/>
</dbReference>
<comment type="caution">
    <text evidence="4">The sequence shown here is derived from an EMBL/GenBank/DDBJ whole genome shotgun (WGS) entry which is preliminary data.</text>
</comment>
<dbReference type="PANTHER" id="PTHR30535:SF34">
    <property type="entry name" value="MOLYBDATE-BINDING PROTEIN MOLA"/>
    <property type="match status" value="1"/>
</dbReference>
<evidence type="ECO:0000259" key="3">
    <source>
        <dbReference type="PROSITE" id="PS50983"/>
    </source>
</evidence>
<evidence type="ECO:0000256" key="1">
    <source>
        <dbReference type="ARBA" id="ARBA00008814"/>
    </source>
</evidence>
<keyword evidence="2" id="KW-0732">Signal</keyword>
<dbReference type="InterPro" id="IPR002491">
    <property type="entry name" value="ABC_transptr_periplasmic_BD"/>
</dbReference>
<evidence type="ECO:0000313" key="4">
    <source>
        <dbReference type="EMBL" id="MBW7457806.1"/>
    </source>
</evidence>
<dbReference type="Gene3D" id="3.40.50.1980">
    <property type="entry name" value="Nitrogenase molybdenum iron protein domain"/>
    <property type="match status" value="2"/>
</dbReference>
<dbReference type="Proteomes" id="UP001519887">
    <property type="component" value="Unassembled WGS sequence"/>
</dbReference>
<comment type="similarity">
    <text evidence="1">Belongs to the bacterial solute-binding protein 8 family.</text>
</comment>
<dbReference type="EMBL" id="JAHZIK010000969">
    <property type="protein sequence ID" value="MBW7457806.1"/>
    <property type="molecule type" value="Genomic_DNA"/>
</dbReference>
<dbReference type="PANTHER" id="PTHR30535">
    <property type="entry name" value="VITAMIN B12-BINDING PROTEIN"/>
    <property type="match status" value="1"/>
</dbReference>
<protein>
    <submittedName>
        <fullName evidence="4">ABC transporter substrate-binding protein</fullName>
    </submittedName>
</protein>
<proteinExistence type="inferred from homology"/>
<accession>A0ABS7CAA4</accession>
<evidence type="ECO:0000313" key="5">
    <source>
        <dbReference type="Proteomes" id="UP001519887"/>
    </source>
</evidence>